<dbReference type="Proteomes" id="UP000063308">
    <property type="component" value="Chromosome"/>
</dbReference>
<proteinExistence type="predicted"/>
<protein>
    <submittedName>
        <fullName evidence="1">Uncharacterized protein</fullName>
    </submittedName>
</protein>
<evidence type="ECO:0000313" key="1">
    <source>
        <dbReference type="EMBL" id="BAR55791.1"/>
    </source>
</evidence>
<accession>A0A0E4FWN1</accession>
<sequence>MAITTEELIEIERLLAADSDGMGPFVQLRRRLPQLACAGRDA</sequence>
<reference evidence="1 2" key="1">
    <citation type="submission" date="2014-11" db="EMBL/GenBank/DDBJ databases">
        <title>Symbiosis island explosion on the genome of extra-slow-growing strains of soybean bradyrhizobia with massive insertion sequences.</title>
        <authorList>
            <person name="Iida T."/>
            <person name="Minamisawa K."/>
        </authorList>
    </citation>
    <scope>NUCLEOTIDE SEQUENCE [LARGE SCALE GENOMIC DNA]</scope>
    <source>
        <strain evidence="1 2">NK6</strain>
    </source>
</reference>
<gene>
    <name evidence="1" type="ORF">NK6_2610</name>
</gene>
<dbReference type="AlphaFoldDB" id="A0A0E4FWN1"/>
<evidence type="ECO:0000313" key="2">
    <source>
        <dbReference type="Proteomes" id="UP000063308"/>
    </source>
</evidence>
<organism evidence="1 2">
    <name type="scientific">Bradyrhizobium diazoefficiens</name>
    <dbReference type="NCBI Taxonomy" id="1355477"/>
    <lineage>
        <taxon>Bacteria</taxon>
        <taxon>Pseudomonadati</taxon>
        <taxon>Pseudomonadota</taxon>
        <taxon>Alphaproteobacteria</taxon>
        <taxon>Hyphomicrobiales</taxon>
        <taxon>Nitrobacteraceae</taxon>
        <taxon>Bradyrhizobium</taxon>
    </lineage>
</organism>
<dbReference type="EMBL" id="AP014685">
    <property type="protein sequence ID" value="BAR55791.1"/>
    <property type="molecule type" value="Genomic_DNA"/>
</dbReference>
<name>A0A0E4FWN1_9BRAD</name>
<dbReference type="RefSeq" id="WP_283823364.1">
    <property type="nucleotide sequence ID" value="NZ_CP126038.1"/>
</dbReference>